<evidence type="ECO:0008006" key="4">
    <source>
        <dbReference type="Google" id="ProtNLM"/>
    </source>
</evidence>
<evidence type="ECO:0000313" key="3">
    <source>
        <dbReference type="Proteomes" id="UP000241167"/>
    </source>
</evidence>
<feature type="signal peptide" evidence="1">
    <location>
        <begin position="1"/>
        <end position="28"/>
    </location>
</feature>
<sequence>MAMKRDVLIASFAAFSLIAAAAPASAKAQDSEQGTGSAAKTEKKICKTFQNTASRMKATRLCLTKAEWKKFDETQR</sequence>
<organism evidence="2 3">
    <name type="scientific">Allosphingosinicella deserti</name>
    <dbReference type="NCBI Taxonomy" id="2116704"/>
    <lineage>
        <taxon>Bacteria</taxon>
        <taxon>Pseudomonadati</taxon>
        <taxon>Pseudomonadota</taxon>
        <taxon>Alphaproteobacteria</taxon>
        <taxon>Sphingomonadales</taxon>
        <taxon>Sphingomonadaceae</taxon>
        <taxon>Allosphingosinicella</taxon>
    </lineage>
</organism>
<evidence type="ECO:0000256" key="1">
    <source>
        <dbReference type="SAM" id="SignalP"/>
    </source>
</evidence>
<dbReference type="EMBL" id="PXYI01000004">
    <property type="protein sequence ID" value="PSJ39564.1"/>
    <property type="molecule type" value="Genomic_DNA"/>
</dbReference>
<name>A0A2P7QNN8_9SPHN</name>
<keyword evidence="1" id="KW-0732">Signal</keyword>
<comment type="caution">
    <text evidence="2">The sequence shown here is derived from an EMBL/GenBank/DDBJ whole genome shotgun (WGS) entry which is preliminary data.</text>
</comment>
<protein>
    <recommendedName>
        <fullName evidence="4">PsiF repeat-containing protein</fullName>
    </recommendedName>
</protein>
<evidence type="ECO:0000313" key="2">
    <source>
        <dbReference type="EMBL" id="PSJ39564.1"/>
    </source>
</evidence>
<reference evidence="2 3" key="1">
    <citation type="submission" date="2018-03" db="EMBL/GenBank/DDBJ databases">
        <title>The draft genome of Sphingosinicella sp. GL-C-18.</title>
        <authorList>
            <person name="Liu L."/>
            <person name="Li L."/>
            <person name="Liang L."/>
            <person name="Zhang X."/>
            <person name="Wang T."/>
        </authorList>
    </citation>
    <scope>NUCLEOTIDE SEQUENCE [LARGE SCALE GENOMIC DNA]</scope>
    <source>
        <strain evidence="2 3">GL-C-18</strain>
    </source>
</reference>
<proteinExistence type="predicted"/>
<feature type="chain" id="PRO_5015124484" description="PsiF repeat-containing protein" evidence="1">
    <location>
        <begin position="29"/>
        <end position="76"/>
    </location>
</feature>
<dbReference type="AlphaFoldDB" id="A0A2P7QNN8"/>
<keyword evidence="3" id="KW-1185">Reference proteome</keyword>
<gene>
    <name evidence="2" type="ORF">C7I55_13235</name>
</gene>
<dbReference type="Proteomes" id="UP000241167">
    <property type="component" value="Unassembled WGS sequence"/>
</dbReference>
<accession>A0A2P7QNN8</accession>